<proteinExistence type="inferred from homology"/>
<comment type="similarity">
    <text evidence="1">Belongs to the TEL2 family.</text>
</comment>
<dbReference type="GO" id="GO:0051083">
    <property type="term" value="P:'de novo' cotranslational protein folding"/>
    <property type="evidence" value="ECO:0007669"/>
    <property type="project" value="TreeGrafter"/>
</dbReference>
<dbReference type="GO" id="GO:0009411">
    <property type="term" value="P:response to UV"/>
    <property type="evidence" value="ECO:0007669"/>
    <property type="project" value="EnsemblMetazoa"/>
</dbReference>
<dbReference type="GO" id="GO:0042162">
    <property type="term" value="F:telomeric DNA binding"/>
    <property type="evidence" value="ECO:0007669"/>
    <property type="project" value="TreeGrafter"/>
</dbReference>
<dbReference type="InterPro" id="IPR051970">
    <property type="entry name" value="TEL2_Regulation"/>
</dbReference>
<evidence type="ECO:0000313" key="5">
    <source>
        <dbReference type="Proteomes" id="UP000005237"/>
    </source>
</evidence>
<dbReference type="GO" id="GO:0051879">
    <property type="term" value="F:Hsp90 protein binding"/>
    <property type="evidence" value="ECO:0007669"/>
    <property type="project" value="TreeGrafter"/>
</dbReference>
<dbReference type="GO" id="GO:0008340">
    <property type="term" value="P:determination of adult lifespan"/>
    <property type="evidence" value="ECO:0007669"/>
    <property type="project" value="EnsemblMetazoa"/>
</dbReference>
<dbReference type="Pfam" id="PF10193">
    <property type="entry name" value="Telomere_reg-2"/>
    <property type="match status" value="1"/>
</dbReference>
<sequence length="583" mass="66881">MIEWMGKIENFDKKWQKIMLEMFDKPTVFGTQVHEQLLTSLFLSVDREEQLKRCLPVNNITGTLKRVVLVKLPFQRILEPWTVKLLVDFVIRTREASAHGLLETALKLWSDINYVQKTQEAQERHLVRLILYLIHRLQNQSIIPWNDFFLHASNGVYTRLQMLPVFIRTALFLNETLSGLATKFTENAPEAPKIDIDDSPQQCEETESEWNEEMRHIFKNGIMTSQTSRAETMCIEAPKSSRRAEKVTKKALDSDDDDGEDEDFPTYTVDAAEKEFRKLEAGEEPKKAVKPPDYIQDAFEQLLEREKYEIFEAAFFTLPSLIRRRAVGFSSIAEQLVLRVVHLQDHFNTRQFHETVEEIATATIAQRPQIVPNLVRIIIAPGQAERIQQRLLHFIHKAADEMGSLDQKQAKFVENQQKKLERVHAGFGGTVPEWKKEVEARIASKTRIISRGVQEKVGVKNRLAENAKYMFYPLLVMPRGDMARLLNRDSDLLSLIYNGRLDDFCAVWNLSNCRQNGHRTHRLRPPAPLLGESKSSWRLSCRTSQRGGTSTERALHPTILCGRTSRMGGLGGPCGHIRAIAAS</sequence>
<dbReference type="PANTHER" id="PTHR15830:SF10">
    <property type="entry name" value="TELOMERE LENGTH REGULATION PROTEIN TEL2 HOMOLOG"/>
    <property type="match status" value="1"/>
</dbReference>
<keyword evidence="5" id="KW-1185">Reference proteome</keyword>
<evidence type="ECO:0000256" key="1">
    <source>
        <dbReference type="ARBA" id="ARBA00006133"/>
    </source>
</evidence>
<feature type="compositionally biased region" description="Basic and acidic residues" evidence="2">
    <location>
        <begin position="242"/>
        <end position="253"/>
    </location>
</feature>
<feature type="region of interest" description="Disordered" evidence="2">
    <location>
        <begin position="238"/>
        <end position="264"/>
    </location>
</feature>
<dbReference type="GO" id="GO:0010165">
    <property type="term" value="P:response to X-ray"/>
    <property type="evidence" value="ECO:0007669"/>
    <property type="project" value="EnsemblMetazoa"/>
</dbReference>
<dbReference type="InterPro" id="IPR038528">
    <property type="entry name" value="TEL2_C_sf"/>
</dbReference>
<dbReference type="AlphaFoldDB" id="A0A8R1I781"/>
<dbReference type="GO" id="GO:0000077">
    <property type="term" value="P:DNA damage checkpoint signaling"/>
    <property type="evidence" value="ECO:0007669"/>
    <property type="project" value="EnsemblMetazoa"/>
</dbReference>
<protein>
    <submittedName>
        <fullName evidence="4">Telomere length regulation protein TEL2 homolog</fullName>
    </submittedName>
</protein>
<evidence type="ECO:0000313" key="4">
    <source>
        <dbReference type="EnsemblMetazoa" id="CJA18935.1"/>
    </source>
</evidence>
<name>A0A8R1I781_CAEJA</name>
<accession>A0A8R1I781</accession>
<evidence type="ECO:0000256" key="2">
    <source>
        <dbReference type="SAM" id="MobiDB-lite"/>
    </source>
</evidence>
<dbReference type="GO" id="GO:0000723">
    <property type="term" value="P:telomere maintenance"/>
    <property type="evidence" value="ECO:0007669"/>
    <property type="project" value="EnsemblMetazoa"/>
</dbReference>
<reference evidence="5" key="1">
    <citation type="submission" date="2010-08" db="EMBL/GenBank/DDBJ databases">
        <authorList>
            <consortium name="Caenorhabditis japonica Sequencing Consortium"/>
            <person name="Wilson R.K."/>
        </authorList>
    </citation>
    <scope>NUCLEOTIDE SEQUENCE [LARGE SCALE GENOMIC DNA]</scope>
    <source>
        <strain evidence="5">DF5081</strain>
    </source>
</reference>
<dbReference type="GO" id="GO:0005829">
    <property type="term" value="C:cytosol"/>
    <property type="evidence" value="ECO:0007669"/>
    <property type="project" value="TreeGrafter"/>
</dbReference>
<feature type="domain" description="Telomere length regulation protein conserved" evidence="3">
    <location>
        <begin position="292"/>
        <end position="399"/>
    </location>
</feature>
<reference evidence="4" key="2">
    <citation type="submission" date="2022-06" db="UniProtKB">
        <authorList>
            <consortium name="EnsemblMetazoa"/>
        </authorList>
    </citation>
    <scope>IDENTIFICATION</scope>
    <source>
        <strain evidence="4">DF5081</strain>
    </source>
</reference>
<organism evidence="4 5">
    <name type="scientific">Caenorhabditis japonica</name>
    <dbReference type="NCBI Taxonomy" id="281687"/>
    <lineage>
        <taxon>Eukaryota</taxon>
        <taxon>Metazoa</taxon>
        <taxon>Ecdysozoa</taxon>
        <taxon>Nematoda</taxon>
        <taxon>Chromadorea</taxon>
        <taxon>Rhabditida</taxon>
        <taxon>Rhabditina</taxon>
        <taxon>Rhabditomorpha</taxon>
        <taxon>Rhabditoidea</taxon>
        <taxon>Rhabditidae</taxon>
        <taxon>Peloderinae</taxon>
        <taxon>Caenorhabditis</taxon>
    </lineage>
</organism>
<dbReference type="PANTHER" id="PTHR15830">
    <property type="entry name" value="TELOMERE LENGTH REGULATION PROTEIN TEL2 FAMILY MEMBER"/>
    <property type="match status" value="1"/>
</dbReference>
<dbReference type="Gene3D" id="1.25.40.720">
    <property type="entry name" value="Telomere length regulation protein 2, C-terminal domain"/>
    <property type="match status" value="1"/>
</dbReference>
<feature type="compositionally biased region" description="Acidic residues" evidence="2">
    <location>
        <begin position="254"/>
        <end position="264"/>
    </location>
</feature>
<dbReference type="Proteomes" id="UP000005237">
    <property type="component" value="Unassembled WGS sequence"/>
</dbReference>
<evidence type="ECO:0000259" key="3">
    <source>
        <dbReference type="Pfam" id="PF10193"/>
    </source>
</evidence>
<dbReference type="InterPro" id="IPR019337">
    <property type="entry name" value="Telomere_length_regulation_dom"/>
</dbReference>
<dbReference type="EnsemblMetazoa" id="CJA18935.1">
    <property type="protein sequence ID" value="CJA18935.1"/>
    <property type="gene ID" value="WBGene00138139"/>
</dbReference>